<gene>
    <name evidence="1" type="ORF">ACFFUV_22890</name>
</gene>
<evidence type="ECO:0000313" key="1">
    <source>
        <dbReference type="EMBL" id="MFB9137799.1"/>
    </source>
</evidence>
<accession>A0ABV5HU56</accession>
<sequence>MKKINDWVIRTFGLRGSWSWAKKQMLNGAIIKRKATIGTYKIAIDNDKNRLLVATWDHLDQSPVWERCPHSLLDEDAVDYFVTAHKELSYGGIKIRMKDEFNCIDKILKA</sequence>
<dbReference type="Proteomes" id="UP001589645">
    <property type="component" value="Unassembled WGS sequence"/>
</dbReference>
<protein>
    <submittedName>
        <fullName evidence="1">Uncharacterized protein</fullName>
    </submittedName>
</protein>
<organism evidence="1 2">
    <name type="scientific">Vibrio olivae</name>
    <dbReference type="NCBI Taxonomy" id="1243002"/>
    <lineage>
        <taxon>Bacteria</taxon>
        <taxon>Pseudomonadati</taxon>
        <taxon>Pseudomonadota</taxon>
        <taxon>Gammaproteobacteria</taxon>
        <taxon>Vibrionales</taxon>
        <taxon>Vibrionaceae</taxon>
        <taxon>Vibrio</taxon>
    </lineage>
</organism>
<name>A0ABV5HU56_9VIBR</name>
<reference evidence="1 2" key="1">
    <citation type="submission" date="2024-09" db="EMBL/GenBank/DDBJ databases">
        <authorList>
            <person name="Sun Q."/>
            <person name="Mori K."/>
        </authorList>
    </citation>
    <scope>NUCLEOTIDE SEQUENCE [LARGE SCALE GENOMIC DNA]</scope>
    <source>
        <strain evidence="1 2">CECT 8064</strain>
    </source>
</reference>
<dbReference type="EMBL" id="JBHMEP010000022">
    <property type="protein sequence ID" value="MFB9137799.1"/>
    <property type="molecule type" value="Genomic_DNA"/>
</dbReference>
<dbReference type="RefSeq" id="WP_390198096.1">
    <property type="nucleotide sequence ID" value="NZ_JBHMEP010000022.1"/>
</dbReference>
<keyword evidence="2" id="KW-1185">Reference proteome</keyword>
<proteinExistence type="predicted"/>
<evidence type="ECO:0000313" key="2">
    <source>
        <dbReference type="Proteomes" id="UP001589645"/>
    </source>
</evidence>
<comment type="caution">
    <text evidence="1">The sequence shown here is derived from an EMBL/GenBank/DDBJ whole genome shotgun (WGS) entry which is preliminary data.</text>
</comment>